<dbReference type="Proteomes" id="UP000193922">
    <property type="component" value="Unassembled WGS sequence"/>
</dbReference>
<dbReference type="Gene3D" id="3.40.309.10">
    <property type="entry name" value="Aldehyde Dehydrogenase, Chain A, domain 2"/>
    <property type="match status" value="1"/>
</dbReference>
<dbReference type="PANTHER" id="PTHR43570">
    <property type="entry name" value="ALDEHYDE DEHYDROGENASE"/>
    <property type="match status" value="1"/>
</dbReference>
<dbReference type="RefSeq" id="XP_040738927.1">
    <property type="nucleotide sequence ID" value="XM_040890792.1"/>
</dbReference>
<dbReference type="InterPro" id="IPR016160">
    <property type="entry name" value="Ald_DH_CS_CYS"/>
</dbReference>
<sequence length="297" mass="32948">MEKEHTIISGLSAEPELCLTSIDAIGVTVQEMRASFAQGTDTRHQNSKLLLDALSMDLGRPTVESEVFEIAPVEYEIGQFLNEQAALFDVLDEVRKVPHGTVAIIGAWNYPIRLILLPLIGALAAGNTILVSECSIPMPCVWCKSLFHHDVADLGATATRIMWAKLANSGQTCVGVDYLLVHRSIKDKLAVNLINSRDQPLALYAFGSSKTTEYIQINKVKPNSNSETKLFKNLAIILNDRTALEAFLTDPNSNSYRAGLVSLAQTIKQYAWRDHYDQQLMSDFQTVANRLKELLAW</sequence>
<dbReference type="OrthoDB" id="5541851at2759"/>
<reference evidence="4 5" key="1">
    <citation type="submission" date="2016-07" db="EMBL/GenBank/DDBJ databases">
        <title>Pervasive Adenine N6-methylation of Active Genes in Fungi.</title>
        <authorList>
            <consortium name="DOE Joint Genome Institute"/>
            <person name="Mondo S.J."/>
            <person name="Dannebaum R.O."/>
            <person name="Kuo R.C."/>
            <person name="Labutti K."/>
            <person name="Haridas S."/>
            <person name="Kuo A."/>
            <person name="Salamov A."/>
            <person name="Ahrendt S.R."/>
            <person name="Lipzen A."/>
            <person name="Sullivan W."/>
            <person name="Andreopoulos W.B."/>
            <person name="Clum A."/>
            <person name="Lindquist E."/>
            <person name="Daum C."/>
            <person name="Ramamoorthy G.K."/>
            <person name="Gryganskyi A."/>
            <person name="Culley D."/>
            <person name="Magnuson J.K."/>
            <person name="James T.Y."/>
            <person name="O'Malley M.A."/>
            <person name="Stajich J.E."/>
            <person name="Spatafora J.W."/>
            <person name="Visel A."/>
            <person name="Grigoriev I.V."/>
        </authorList>
    </citation>
    <scope>NUCLEOTIDE SEQUENCE [LARGE SCALE GENOMIC DNA]</scope>
    <source>
        <strain evidence="4 5">ATCC 12442</strain>
    </source>
</reference>
<dbReference type="InterPro" id="IPR016161">
    <property type="entry name" value="Ald_DH/histidinol_DH"/>
</dbReference>
<feature type="domain" description="Aldehyde dehydrogenase" evidence="3">
    <location>
        <begin position="44"/>
        <end position="131"/>
    </location>
</feature>
<keyword evidence="2" id="KW-0560">Oxidoreductase</keyword>
<dbReference type="Gene3D" id="3.40.605.10">
    <property type="entry name" value="Aldehyde Dehydrogenase, Chain A, domain 1"/>
    <property type="match status" value="1"/>
</dbReference>
<dbReference type="Pfam" id="PF00171">
    <property type="entry name" value="Aldedh"/>
    <property type="match status" value="2"/>
</dbReference>
<dbReference type="InterPro" id="IPR015590">
    <property type="entry name" value="Aldehyde_DH_dom"/>
</dbReference>
<dbReference type="PROSITE" id="PS00070">
    <property type="entry name" value="ALDEHYDE_DEHYDR_CYS"/>
    <property type="match status" value="1"/>
</dbReference>
<dbReference type="GO" id="GO:0006081">
    <property type="term" value="P:aldehyde metabolic process"/>
    <property type="evidence" value="ECO:0007669"/>
    <property type="project" value="InterPro"/>
</dbReference>
<comment type="caution">
    <text evidence="4">The sequence shown here is derived from an EMBL/GenBank/DDBJ whole genome shotgun (WGS) entry which is preliminary data.</text>
</comment>
<dbReference type="SUPFAM" id="SSF53720">
    <property type="entry name" value="ALDH-like"/>
    <property type="match status" value="1"/>
</dbReference>
<dbReference type="InterPro" id="IPR016162">
    <property type="entry name" value="Ald_DH_N"/>
</dbReference>
<name>A0A1Y1VQQ1_9FUNG</name>
<comment type="similarity">
    <text evidence="1">Belongs to the aldehyde dehydrogenase family.</text>
</comment>
<evidence type="ECO:0000313" key="4">
    <source>
        <dbReference type="EMBL" id="ORX63375.1"/>
    </source>
</evidence>
<dbReference type="PANTHER" id="PTHR43570:SF16">
    <property type="entry name" value="ALDEHYDE DEHYDROGENASE TYPE III, ISOFORM Q"/>
    <property type="match status" value="1"/>
</dbReference>
<accession>A0A1Y1VQQ1</accession>
<dbReference type="InterPro" id="IPR012394">
    <property type="entry name" value="Aldehyde_DH_NAD(P)"/>
</dbReference>
<dbReference type="GeneID" id="63807440"/>
<protein>
    <submittedName>
        <fullName evidence="4">ALDH-like protein</fullName>
    </submittedName>
</protein>
<dbReference type="GO" id="GO:0005737">
    <property type="term" value="C:cytoplasm"/>
    <property type="evidence" value="ECO:0007669"/>
    <property type="project" value="TreeGrafter"/>
</dbReference>
<evidence type="ECO:0000256" key="2">
    <source>
        <dbReference type="ARBA" id="ARBA00023002"/>
    </source>
</evidence>
<dbReference type="GO" id="GO:0004029">
    <property type="term" value="F:aldehyde dehydrogenase (NAD+) activity"/>
    <property type="evidence" value="ECO:0007669"/>
    <property type="project" value="TreeGrafter"/>
</dbReference>
<dbReference type="STRING" id="61395.A0A1Y1VQQ1"/>
<dbReference type="AlphaFoldDB" id="A0A1Y1VQQ1"/>
<dbReference type="InterPro" id="IPR016163">
    <property type="entry name" value="Ald_DH_C"/>
</dbReference>
<organism evidence="4 5">
    <name type="scientific">Linderina pennispora</name>
    <dbReference type="NCBI Taxonomy" id="61395"/>
    <lineage>
        <taxon>Eukaryota</taxon>
        <taxon>Fungi</taxon>
        <taxon>Fungi incertae sedis</taxon>
        <taxon>Zoopagomycota</taxon>
        <taxon>Kickxellomycotina</taxon>
        <taxon>Kickxellomycetes</taxon>
        <taxon>Kickxellales</taxon>
        <taxon>Kickxellaceae</taxon>
        <taxon>Linderina</taxon>
    </lineage>
</organism>
<dbReference type="EMBL" id="MCFD01000213">
    <property type="protein sequence ID" value="ORX63375.1"/>
    <property type="molecule type" value="Genomic_DNA"/>
</dbReference>
<proteinExistence type="inferred from homology"/>
<keyword evidence="5" id="KW-1185">Reference proteome</keyword>
<gene>
    <name evidence="4" type="ORF">DL89DRAFT_298501</name>
</gene>
<feature type="domain" description="Aldehyde dehydrogenase" evidence="3">
    <location>
        <begin position="149"/>
        <end position="194"/>
    </location>
</feature>
<evidence type="ECO:0000259" key="3">
    <source>
        <dbReference type="Pfam" id="PF00171"/>
    </source>
</evidence>
<evidence type="ECO:0000256" key="1">
    <source>
        <dbReference type="ARBA" id="ARBA00009986"/>
    </source>
</evidence>
<evidence type="ECO:0000313" key="5">
    <source>
        <dbReference type="Proteomes" id="UP000193922"/>
    </source>
</evidence>